<accession>A0ACB9NZ18</accession>
<protein>
    <submittedName>
        <fullName evidence="1">Uncharacterized protein</fullName>
    </submittedName>
</protein>
<proteinExistence type="predicted"/>
<name>A0ACB9NZ18_9MYRT</name>
<organism evidence="1 2">
    <name type="scientific">Melastoma candidum</name>
    <dbReference type="NCBI Taxonomy" id="119954"/>
    <lineage>
        <taxon>Eukaryota</taxon>
        <taxon>Viridiplantae</taxon>
        <taxon>Streptophyta</taxon>
        <taxon>Embryophyta</taxon>
        <taxon>Tracheophyta</taxon>
        <taxon>Spermatophyta</taxon>
        <taxon>Magnoliopsida</taxon>
        <taxon>eudicotyledons</taxon>
        <taxon>Gunneridae</taxon>
        <taxon>Pentapetalae</taxon>
        <taxon>rosids</taxon>
        <taxon>malvids</taxon>
        <taxon>Myrtales</taxon>
        <taxon>Melastomataceae</taxon>
        <taxon>Melastomatoideae</taxon>
        <taxon>Melastomateae</taxon>
        <taxon>Melastoma</taxon>
    </lineage>
</organism>
<comment type="caution">
    <text evidence="1">The sequence shown here is derived from an EMBL/GenBank/DDBJ whole genome shotgun (WGS) entry which is preliminary data.</text>
</comment>
<dbReference type="Proteomes" id="UP001057402">
    <property type="component" value="Chromosome 7"/>
</dbReference>
<reference evidence="2" key="1">
    <citation type="journal article" date="2023" name="Front. Plant Sci.">
        <title>Chromosomal-level genome assembly of Melastoma candidum provides insights into trichome evolution.</title>
        <authorList>
            <person name="Zhong Y."/>
            <person name="Wu W."/>
            <person name="Sun C."/>
            <person name="Zou P."/>
            <person name="Liu Y."/>
            <person name="Dai S."/>
            <person name="Zhou R."/>
        </authorList>
    </citation>
    <scope>NUCLEOTIDE SEQUENCE [LARGE SCALE GENOMIC DNA]</scope>
</reference>
<gene>
    <name evidence="1" type="ORF">MLD38_026425</name>
</gene>
<sequence length="570" mass="64996">MRPDDIVSNRVSLSIKLESLHKKAEKLFLSSPCDYKKVGLCPPKSSAGLNPFLRTAPAMHRVLIRPAAAAARVRVRLLSSAAVTATVTSAPAEKKSADNLGRRLLSLVYTKRSAVVTINKWKEEGHVVRKYALNRIVRELRKLKRYKHALEICEWMTLQKDIKLLPGDYAVHLDLIAKVRGLNSAEKFFEDLPETMRGSHTCSALLHVYCQKQSYEKAAALMEKMLECDFMTSPLPFNHMISMYMANQQLEKVPQVIEELKKKTTPDLVTYNLWLTMCKEQGDVENAERIFLELKKAKISPDWFTYSILSNLYMKVSATEKVFMTLKEMEKRATKKSRAAFSSLISLLTIMKSREEVFRIWKKMKSLFRKMSDAEYTCMIASLVKLGDIEEAEKLYAEWGTVSNSGDPSIRNVLLAAYINSNQVDKAESFYNQVMSTGTVAPCYTTFELMTWGYIKSKQMDKALCFLEKAIASVKDWKFDKKMIWELFEKLEEEGNVEGAEKLLVILRGAGHVSTRVYNSLLRTYAKAGLMPLIVAERMKKDDVCFDEETSELIEKTKNMLAPEISSKFS</sequence>
<evidence type="ECO:0000313" key="1">
    <source>
        <dbReference type="EMBL" id="KAI4341738.1"/>
    </source>
</evidence>
<evidence type="ECO:0000313" key="2">
    <source>
        <dbReference type="Proteomes" id="UP001057402"/>
    </source>
</evidence>
<dbReference type="EMBL" id="CM042886">
    <property type="protein sequence ID" value="KAI4341738.1"/>
    <property type="molecule type" value="Genomic_DNA"/>
</dbReference>
<keyword evidence="2" id="KW-1185">Reference proteome</keyword>